<dbReference type="KEGG" id="pno:SNOG_12912"/>
<evidence type="ECO:0000256" key="1">
    <source>
        <dbReference type="ARBA" id="ARBA00004685"/>
    </source>
</evidence>
<name>Q0U5Q2_PHANO</name>
<dbReference type="HOGENOM" id="CLU_042941_4_3_1"/>
<evidence type="ECO:0000256" key="2">
    <source>
        <dbReference type="ARBA" id="ARBA00023002"/>
    </source>
</evidence>
<dbReference type="RefSeq" id="XP_001803129.1">
    <property type="nucleotide sequence ID" value="XM_001803077.1"/>
</dbReference>
<organism evidence="5 6">
    <name type="scientific">Phaeosphaeria nodorum (strain SN15 / ATCC MYA-4574 / FGSC 10173)</name>
    <name type="common">Glume blotch fungus</name>
    <name type="synonym">Parastagonospora nodorum</name>
    <dbReference type="NCBI Taxonomy" id="321614"/>
    <lineage>
        <taxon>Eukaryota</taxon>
        <taxon>Fungi</taxon>
        <taxon>Dikarya</taxon>
        <taxon>Ascomycota</taxon>
        <taxon>Pezizomycotina</taxon>
        <taxon>Dothideomycetes</taxon>
        <taxon>Pleosporomycetidae</taxon>
        <taxon>Pleosporales</taxon>
        <taxon>Pleosporineae</taxon>
        <taxon>Phaeosphaeriaceae</taxon>
        <taxon>Parastagonospora</taxon>
    </lineage>
</organism>
<gene>
    <name evidence="5" type="ORF">SNOG_12912</name>
</gene>
<dbReference type="Proteomes" id="UP000001055">
    <property type="component" value="Unassembled WGS sequence"/>
</dbReference>
<keyword evidence="4" id="KW-0472">Membrane</keyword>
<dbReference type="OMA" id="CLNGIRH"/>
<evidence type="ECO:0000313" key="5">
    <source>
        <dbReference type="EMBL" id="EAT79712.1"/>
    </source>
</evidence>
<dbReference type="InterPro" id="IPR021765">
    <property type="entry name" value="UstYa-like"/>
</dbReference>
<keyword evidence="4" id="KW-1133">Transmembrane helix</keyword>
<dbReference type="GO" id="GO:0043386">
    <property type="term" value="P:mycotoxin biosynthetic process"/>
    <property type="evidence" value="ECO:0007669"/>
    <property type="project" value="InterPro"/>
</dbReference>
<keyword evidence="2" id="KW-0560">Oxidoreductase</keyword>
<dbReference type="EMBL" id="CH445348">
    <property type="protein sequence ID" value="EAT79712.1"/>
    <property type="molecule type" value="Genomic_DNA"/>
</dbReference>
<dbReference type="InParanoid" id="Q0U5Q2"/>
<sequence length="187" mass="21570">MLGWIEKRRPRSYMPVGDVGDHEEKSSLRKYHRLFQITLCIGLTLISLGLGYFIRGDSGHLSHREIFANGGFIKNPSNESAALGVSFYHQLHCLHMLQLQYFKTKHELAILRNNSVENTLIDTVGQQNVVHLEHCFDYMVQSILCAADTNLEPPDPILDETNGYGFERSCRDHKGIHNWMERHEYKT</sequence>
<evidence type="ECO:0000313" key="6">
    <source>
        <dbReference type="Proteomes" id="UP000001055"/>
    </source>
</evidence>
<dbReference type="PANTHER" id="PTHR33365">
    <property type="entry name" value="YALI0B05434P"/>
    <property type="match status" value="1"/>
</dbReference>
<comment type="pathway">
    <text evidence="1">Mycotoxin biosynthesis.</text>
</comment>
<evidence type="ECO:0000256" key="4">
    <source>
        <dbReference type="SAM" id="Phobius"/>
    </source>
</evidence>
<evidence type="ECO:0000256" key="3">
    <source>
        <dbReference type="ARBA" id="ARBA00035112"/>
    </source>
</evidence>
<comment type="similarity">
    <text evidence="3">Belongs to the ustYa family.</text>
</comment>
<dbReference type="Pfam" id="PF11807">
    <property type="entry name" value="UstYa"/>
    <property type="match status" value="1"/>
</dbReference>
<dbReference type="GO" id="GO:0016491">
    <property type="term" value="F:oxidoreductase activity"/>
    <property type="evidence" value="ECO:0007669"/>
    <property type="project" value="UniProtKB-KW"/>
</dbReference>
<feature type="transmembrane region" description="Helical" evidence="4">
    <location>
        <begin position="34"/>
        <end position="54"/>
    </location>
</feature>
<dbReference type="GeneID" id="5980042"/>
<dbReference type="VEuPathDB" id="FungiDB:JI435_129120"/>
<reference evidence="6" key="1">
    <citation type="journal article" date="2007" name="Plant Cell">
        <title>Dothideomycete-plant interactions illuminated by genome sequencing and EST analysis of the wheat pathogen Stagonospora nodorum.</title>
        <authorList>
            <person name="Hane J.K."/>
            <person name="Lowe R.G."/>
            <person name="Solomon P.S."/>
            <person name="Tan K.C."/>
            <person name="Schoch C.L."/>
            <person name="Spatafora J.W."/>
            <person name="Crous P.W."/>
            <person name="Kodira C."/>
            <person name="Birren B.W."/>
            <person name="Galagan J.E."/>
            <person name="Torriani S.F."/>
            <person name="McDonald B.A."/>
            <person name="Oliver R.P."/>
        </authorList>
    </citation>
    <scope>NUCLEOTIDE SEQUENCE [LARGE SCALE GENOMIC DNA]</scope>
    <source>
        <strain evidence="6">SN15 / ATCC MYA-4574 / FGSC 10173</strain>
    </source>
</reference>
<dbReference type="PANTHER" id="PTHR33365:SF11">
    <property type="entry name" value="TAT PATHWAY SIGNAL SEQUENCE"/>
    <property type="match status" value="1"/>
</dbReference>
<dbReference type="AlphaFoldDB" id="Q0U5Q2"/>
<proteinExistence type="inferred from homology"/>
<protein>
    <submittedName>
        <fullName evidence="5">Uncharacterized protein</fullName>
    </submittedName>
</protein>
<accession>Q0U5Q2</accession>
<keyword evidence="4" id="KW-0812">Transmembrane</keyword>